<gene>
    <name evidence="5" type="ORF">TSTA_053090</name>
</gene>
<keyword evidence="6" id="KW-1185">Reference proteome</keyword>
<evidence type="ECO:0000256" key="1">
    <source>
        <dbReference type="ARBA" id="ARBA00022737"/>
    </source>
</evidence>
<dbReference type="OMA" id="MVSHYQD"/>
<proteinExistence type="predicted"/>
<dbReference type="GO" id="GO:0042626">
    <property type="term" value="F:ATPase-coupled transmembrane transporter activity"/>
    <property type="evidence" value="ECO:0007669"/>
    <property type="project" value="TreeGrafter"/>
</dbReference>
<dbReference type="PhylomeDB" id="B8MQV6"/>
<evidence type="ECO:0000256" key="3">
    <source>
        <dbReference type="ARBA" id="ARBA00022840"/>
    </source>
</evidence>
<dbReference type="PANTHER" id="PTHR24223:SF353">
    <property type="entry name" value="ABC TRANSPORTER ATP-BINDING PROTEIN_PERMEASE VMR1-RELATED"/>
    <property type="match status" value="1"/>
</dbReference>
<dbReference type="GO" id="GO:0016887">
    <property type="term" value="F:ATP hydrolysis activity"/>
    <property type="evidence" value="ECO:0007669"/>
    <property type="project" value="InterPro"/>
</dbReference>
<dbReference type="Proteomes" id="UP000001745">
    <property type="component" value="Unassembled WGS sequence"/>
</dbReference>
<evidence type="ECO:0000256" key="2">
    <source>
        <dbReference type="ARBA" id="ARBA00022741"/>
    </source>
</evidence>
<dbReference type="InterPro" id="IPR003439">
    <property type="entry name" value="ABC_transporter-like_ATP-bd"/>
</dbReference>
<sequence length="249" mass="27563">MALYINGARDLKRIEAVEGPPLYQQFSETLAGFVSIQTYSRTSDFIAQNLKLVDRLNQPACLEGYQFPYSSWRAYRSRGRMGAGKSSLLLALIQVLEADSGCIEINEIDIAAVSLEQLRQAITIVPQNPKLFDGTLRDNLDPLHRATNEEIITALNTVHLFDNLRISEPVRGIDLLQHSTNALSQGPRQLLCIARALLRRSRILILDEASASIDYATDAAIQAGLRASISKGTSVLTVAHRLRTIADYD</sequence>
<evidence type="ECO:0000313" key="5">
    <source>
        <dbReference type="EMBL" id="EED12791.1"/>
    </source>
</evidence>
<keyword evidence="2" id="KW-0547">Nucleotide-binding</keyword>
<dbReference type="RefSeq" id="XP_002486902.1">
    <property type="nucleotide sequence ID" value="XM_002486857.1"/>
</dbReference>
<dbReference type="FunCoup" id="B8MQV6">
    <property type="interactions" value="46"/>
</dbReference>
<dbReference type="AlphaFoldDB" id="B8MQV6"/>
<protein>
    <submittedName>
        <fullName evidence="5">MgATP-energized glutathione S-conjugate pump, putative</fullName>
    </submittedName>
</protein>
<dbReference type="GeneID" id="8098258"/>
<dbReference type="InterPro" id="IPR050173">
    <property type="entry name" value="ABC_transporter_C-like"/>
</dbReference>
<keyword evidence="1" id="KW-0677">Repeat</keyword>
<dbReference type="InterPro" id="IPR027417">
    <property type="entry name" value="P-loop_NTPase"/>
</dbReference>
<reference evidence="6" key="1">
    <citation type="journal article" date="2015" name="Genome Announc.">
        <title>Genome sequence of the AIDS-associated pathogen Penicillium marneffei (ATCC18224) and its near taxonomic relative Talaromyces stipitatus (ATCC10500).</title>
        <authorList>
            <person name="Nierman W.C."/>
            <person name="Fedorova-Abrams N.D."/>
            <person name="Andrianopoulos A."/>
        </authorList>
    </citation>
    <scope>NUCLEOTIDE SEQUENCE [LARGE SCALE GENOMIC DNA]</scope>
    <source>
        <strain evidence="6">ATCC 10500 / CBS 375.48 / QM 6759 / NRRL 1006</strain>
    </source>
</reference>
<dbReference type="eggNOG" id="KOG0054">
    <property type="taxonomic scope" value="Eukaryota"/>
</dbReference>
<dbReference type="GO" id="GO:0005524">
    <property type="term" value="F:ATP binding"/>
    <property type="evidence" value="ECO:0007669"/>
    <property type="project" value="UniProtKB-KW"/>
</dbReference>
<dbReference type="GO" id="GO:0016020">
    <property type="term" value="C:membrane"/>
    <property type="evidence" value="ECO:0007669"/>
    <property type="project" value="TreeGrafter"/>
</dbReference>
<organism evidence="5 6">
    <name type="scientific">Talaromyces stipitatus (strain ATCC 10500 / CBS 375.48 / QM 6759 / NRRL 1006)</name>
    <name type="common">Penicillium stipitatum</name>
    <dbReference type="NCBI Taxonomy" id="441959"/>
    <lineage>
        <taxon>Eukaryota</taxon>
        <taxon>Fungi</taxon>
        <taxon>Dikarya</taxon>
        <taxon>Ascomycota</taxon>
        <taxon>Pezizomycotina</taxon>
        <taxon>Eurotiomycetes</taxon>
        <taxon>Eurotiomycetidae</taxon>
        <taxon>Eurotiales</taxon>
        <taxon>Trichocomaceae</taxon>
        <taxon>Talaromyces</taxon>
        <taxon>Talaromyces sect. Talaromyces</taxon>
    </lineage>
</organism>
<evidence type="ECO:0000313" key="6">
    <source>
        <dbReference type="Proteomes" id="UP000001745"/>
    </source>
</evidence>
<feature type="domain" description="ABC transporter" evidence="4">
    <location>
        <begin position="79"/>
        <end position="210"/>
    </location>
</feature>
<dbReference type="VEuPathDB" id="FungiDB:TSTA_053090"/>
<name>B8MQV6_TALSN</name>
<dbReference type="OrthoDB" id="6500128at2759"/>
<dbReference type="STRING" id="441959.B8MQV6"/>
<evidence type="ECO:0000259" key="4">
    <source>
        <dbReference type="Pfam" id="PF00005"/>
    </source>
</evidence>
<dbReference type="EMBL" id="EQ962659">
    <property type="protein sequence ID" value="EED12791.1"/>
    <property type="molecule type" value="Genomic_DNA"/>
</dbReference>
<accession>B8MQV6</accession>
<dbReference type="SUPFAM" id="SSF52540">
    <property type="entry name" value="P-loop containing nucleoside triphosphate hydrolases"/>
    <property type="match status" value="1"/>
</dbReference>
<dbReference type="InParanoid" id="B8MQV6"/>
<dbReference type="HOGENOM" id="CLU_000604_1_9_1"/>
<dbReference type="PANTHER" id="PTHR24223">
    <property type="entry name" value="ATP-BINDING CASSETTE SUB-FAMILY C"/>
    <property type="match status" value="1"/>
</dbReference>
<keyword evidence="3" id="KW-0067">ATP-binding</keyword>
<dbReference type="Gene3D" id="3.40.50.300">
    <property type="entry name" value="P-loop containing nucleotide triphosphate hydrolases"/>
    <property type="match status" value="1"/>
</dbReference>
<dbReference type="Pfam" id="PF00005">
    <property type="entry name" value="ABC_tran"/>
    <property type="match status" value="1"/>
</dbReference>